<accession>A0A563VXU4</accession>
<dbReference type="AlphaFoldDB" id="A0A563VXU4"/>
<reference evidence="2 3" key="1">
    <citation type="submission" date="2019-01" db="EMBL/GenBank/DDBJ databases">
        <authorList>
            <person name="Brito A."/>
        </authorList>
    </citation>
    <scope>NUCLEOTIDE SEQUENCE [LARGE SCALE GENOMIC DNA]</scope>
    <source>
        <strain evidence="2">1</strain>
    </source>
</reference>
<dbReference type="PIRSF" id="PIRSF006402">
    <property type="entry name" value="UCP006402_thioredoxin"/>
    <property type="match status" value="1"/>
</dbReference>
<dbReference type="PANTHER" id="PTHR42899">
    <property type="entry name" value="SPERMATOGENESIS-ASSOCIATED PROTEIN 20"/>
    <property type="match status" value="1"/>
</dbReference>
<dbReference type="InterPro" id="IPR036249">
    <property type="entry name" value="Thioredoxin-like_sf"/>
</dbReference>
<evidence type="ECO:0000259" key="1">
    <source>
        <dbReference type="Pfam" id="PF03190"/>
    </source>
</evidence>
<dbReference type="InterPro" id="IPR008928">
    <property type="entry name" value="6-hairpin_glycosidase_sf"/>
</dbReference>
<sequence>MANHLIDSSSLYLRKHISNPIDWWYWCDEALELAQQEDKPIFLSIGYSSCHWCTVMEGEAFSDLAIAEYLNDNFIPIKVDREERPDIDSIYMQALQMMIGQGGWPLNIFLTPGDLVPFYGGTYFPLEPKYNRPGFADILKAIHRFYKVEKEKLQHFKTEITNNLHSSAVLAVSDSEKLTKDLLIQGVDKNTGVISSSDPSRPCFPMIPYAQVALQGKKLREQLHHDSDRLARKRGLDLVLGGIYDRVGGGFHRYTVDATWTVPHFEKMLYDNGQILEYLANLWSTGFQKPAIEKAIAGTVEWLVREMLSPDGYFYAAQDADSFATTQDTEPEEGLFYVWNYQELADLLTPEELAQLQAEFTVTSQGNFEGSNVLQRLHDRELPSGLETILNRLFAVRYGESRQLVDSFPPAKNNQEALQKTWKGRIPPVTDTKMIVAWNSLVISGLARAYGVFGETQYKKLAVDAVNFIWQQQRSDNCLYRLNYDGKVAVFAQSEDYAFLIKALLDLYSACPEEIQWLDYAIELQTEFDRFFWNAESGGYYNNAQDREQNLLIKERSYIDNATPSANGVALTNLVRLALLTDNLAYRDRSEQGLRAFATIMEQSPQACPSLFIALDWFLQGTVVKTTPQQLTELIPDYFPTTTYRLSEDLPQDSVGLLCHSVSCLEPATDLEVLKKQIERVSS</sequence>
<dbReference type="GO" id="GO:0005975">
    <property type="term" value="P:carbohydrate metabolic process"/>
    <property type="evidence" value="ECO:0007669"/>
    <property type="project" value="InterPro"/>
</dbReference>
<dbReference type="SUPFAM" id="SSF52833">
    <property type="entry name" value="Thioredoxin-like"/>
    <property type="match status" value="1"/>
</dbReference>
<dbReference type="OrthoDB" id="9762614at2"/>
<keyword evidence="3" id="KW-1185">Reference proteome</keyword>
<dbReference type="InterPro" id="IPR004879">
    <property type="entry name" value="Ssp411-like_TRX"/>
</dbReference>
<protein>
    <submittedName>
        <fullName evidence="2">Thioredoxin domain containing protein</fullName>
    </submittedName>
</protein>
<dbReference type="InterPro" id="IPR024705">
    <property type="entry name" value="Ssp411"/>
</dbReference>
<dbReference type="EMBL" id="CAACVJ010000368">
    <property type="protein sequence ID" value="VEP16274.1"/>
    <property type="molecule type" value="Genomic_DNA"/>
</dbReference>
<evidence type="ECO:0000313" key="2">
    <source>
        <dbReference type="EMBL" id="VEP16274.1"/>
    </source>
</evidence>
<organism evidence="2 3">
    <name type="scientific">Hyella patelloides LEGE 07179</name>
    <dbReference type="NCBI Taxonomy" id="945734"/>
    <lineage>
        <taxon>Bacteria</taxon>
        <taxon>Bacillati</taxon>
        <taxon>Cyanobacteriota</taxon>
        <taxon>Cyanophyceae</taxon>
        <taxon>Pleurocapsales</taxon>
        <taxon>Hyellaceae</taxon>
        <taxon>Hyella</taxon>
    </lineage>
</organism>
<name>A0A563VXU4_9CYAN</name>
<dbReference type="CDD" id="cd02955">
    <property type="entry name" value="SSP411"/>
    <property type="match status" value="1"/>
</dbReference>
<dbReference type="RefSeq" id="WP_144866036.1">
    <property type="nucleotide sequence ID" value="NZ_LR213803.1"/>
</dbReference>
<evidence type="ECO:0000313" key="3">
    <source>
        <dbReference type="Proteomes" id="UP000320055"/>
    </source>
</evidence>
<gene>
    <name evidence="2" type="ORF">H1P_430002</name>
</gene>
<dbReference type="Gene3D" id="3.40.30.10">
    <property type="entry name" value="Glutaredoxin"/>
    <property type="match status" value="1"/>
</dbReference>
<dbReference type="InterPro" id="IPR012341">
    <property type="entry name" value="6hp_glycosidase-like_sf"/>
</dbReference>
<dbReference type="Gene3D" id="1.50.10.10">
    <property type="match status" value="1"/>
</dbReference>
<proteinExistence type="predicted"/>
<dbReference type="PANTHER" id="PTHR42899:SF1">
    <property type="entry name" value="SPERMATOGENESIS-ASSOCIATED PROTEIN 20"/>
    <property type="match status" value="1"/>
</dbReference>
<dbReference type="SUPFAM" id="SSF48208">
    <property type="entry name" value="Six-hairpin glycosidases"/>
    <property type="match status" value="1"/>
</dbReference>
<dbReference type="Pfam" id="PF03190">
    <property type="entry name" value="Thioredox_DsbH"/>
    <property type="match status" value="1"/>
</dbReference>
<dbReference type="Proteomes" id="UP000320055">
    <property type="component" value="Unassembled WGS sequence"/>
</dbReference>
<feature type="domain" description="Spermatogenesis-associated protein 20-like TRX" evidence="1">
    <location>
        <begin position="3"/>
        <end position="164"/>
    </location>
</feature>